<reference evidence="1 2" key="1">
    <citation type="submission" date="2009-10" db="EMBL/GenBank/DDBJ databases">
        <authorList>
            <person name="Qin X."/>
            <person name="Bachman B."/>
            <person name="Battles P."/>
            <person name="Bell A."/>
            <person name="Bess C."/>
            <person name="Bickham C."/>
            <person name="Chaboub L."/>
            <person name="Chen D."/>
            <person name="Coyle M."/>
            <person name="Deiros D.R."/>
            <person name="Dinh H."/>
            <person name="Forbes L."/>
            <person name="Fowler G."/>
            <person name="Francisco L."/>
            <person name="Fu Q."/>
            <person name="Gubbala S."/>
            <person name="Hale W."/>
            <person name="Han Y."/>
            <person name="Hemphill L."/>
            <person name="Highlander S.K."/>
            <person name="Hirani K."/>
            <person name="Hogues M."/>
            <person name="Jackson L."/>
            <person name="Jakkamsetti A."/>
            <person name="Javaid M."/>
            <person name="Jiang H."/>
            <person name="Korchina V."/>
            <person name="Kovar C."/>
            <person name="Lara F."/>
            <person name="Lee S."/>
            <person name="Mata R."/>
            <person name="Mathew T."/>
            <person name="Moen C."/>
            <person name="Morales K."/>
            <person name="Munidasa M."/>
            <person name="Nazareth L."/>
            <person name="Ngo R."/>
            <person name="Nguyen L."/>
            <person name="Okwuonu G."/>
            <person name="Ongeri F."/>
            <person name="Patil S."/>
            <person name="Petrosino J."/>
            <person name="Pham C."/>
            <person name="Pham P."/>
            <person name="Pu L.-L."/>
            <person name="Puazo M."/>
            <person name="Raj R."/>
            <person name="Reid J."/>
            <person name="Rouhana J."/>
            <person name="Saada N."/>
            <person name="Shang Y."/>
            <person name="Simmons D."/>
            <person name="Thornton R."/>
            <person name="Warren J."/>
            <person name="Weissenberger G."/>
            <person name="Zhang J."/>
            <person name="Zhang L."/>
            <person name="Zhou C."/>
            <person name="Zhu D."/>
            <person name="Muzny D."/>
            <person name="Worley K."/>
            <person name="Gibbs R."/>
        </authorList>
    </citation>
    <scope>NUCLEOTIDE SEQUENCE [LARGE SCALE GENOMIC DNA]</scope>
    <source>
        <strain evidence="1 2">DSM 17361</strain>
    </source>
</reference>
<dbReference type="Proteomes" id="UP000003160">
    <property type="component" value="Unassembled WGS sequence"/>
</dbReference>
<evidence type="ECO:0000313" key="2">
    <source>
        <dbReference type="Proteomes" id="UP000003160"/>
    </source>
</evidence>
<proteinExistence type="predicted"/>
<dbReference type="EMBL" id="ACKS01000071">
    <property type="protein sequence ID" value="EFA43836.1"/>
    <property type="molecule type" value="Genomic_DNA"/>
</dbReference>
<protein>
    <submittedName>
        <fullName evidence="1">Uncharacterized protein</fullName>
    </submittedName>
</protein>
<comment type="caution">
    <text evidence="1">The sequence shown here is derived from an EMBL/GenBank/DDBJ whole genome shotgun (WGS) entry which is preliminary data.</text>
</comment>
<name>D1PXL2_9BACT</name>
<organism evidence="1 2">
    <name type="scientific">Hallella bergensis DSM 17361</name>
    <dbReference type="NCBI Taxonomy" id="585502"/>
    <lineage>
        <taxon>Bacteria</taxon>
        <taxon>Pseudomonadati</taxon>
        <taxon>Bacteroidota</taxon>
        <taxon>Bacteroidia</taxon>
        <taxon>Bacteroidales</taxon>
        <taxon>Prevotellaceae</taxon>
        <taxon>Hallella</taxon>
    </lineage>
</organism>
<keyword evidence="2" id="KW-1185">Reference proteome</keyword>
<sequence>MPDAWMAMVNNVISVNANFFISQYLKNSTTVVKHLLSSHCKDKKNIVGWERFFPTSRGENP</sequence>
<dbReference type="HOGENOM" id="CLU_2918792_0_0_10"/>
<accession>D1PXL2</accession>
<dbReference type="AlphaFoldDB" id="D1PXL2"/>
<evidence type="ECO:0000313" key="1">
    <source>
        <dbReference type="EMBL" id="EFA43836.1"/>
    </source>
</evidence>
<gene>
    <name evidence="1" type="ORF">HMPREF0645_1697</name>
</gene>